<proteinExistence type="inferred from homology"/>
<dbReference type="HOGENOM" id="CLU_047691_3_0_10"/>
<evidence type="ECO:0000259" key="5">
    <source>
        <dbReference type="Pfam" id="PF04542"/>
    </source>
</evidence>
<keyword evidence="8" id="KW-1185">Reference proteome</keyword>
<dbReference type="EMBL" id="CP003156">
    <property type="protein sequence ID" value="AEV31666.1"/>
    <property type="molecule type" value="Genomic_DNA"/>
</dbReference>
<organism evidence="7 8">
    <name type="scientific">Owenweeksia hongkongensis (strain DSM 17368 / CIP 108786 / JCM 12287 / NRRL B-23963 / UST20020801)</name>
    <dbReference type="NCBI Taxonomy" id="926562"/>
    <lineage>
        <taxon>Bacteria</taxon>
        <taxon>Pseudomonadati</taxon>
        <taxon>Bacteroidota</taxon>
        <taxon>Flavobacteriia</taxon>
        <taxon>Flavobacteriales</taxon>
        <taxon>Owenweeksiaceae</taxon>
        <taxon>Owenweeksia</taxon>
    </lineage>
</organism>
<dbReference type="InterPro" id="IPR013325">
    <property type="entry name" value="RNA_pol_sigma_r2"/>
</dbReference>
<dbReference type="GO" id="GO:0006352">
    <property type="term" value="P:DNA-templated transcription initiation"/>
    <property type="evidence" value="ECO:0007669"/>
    <property type="project" value="InterPro"/>
</dbReference>
<dbReference type="SUPFAM" id="SSF88659">
    <property type="entry name" value="Sigma3 and sigma4 domains of RNA polymerase sigma factors"/>
    <property type="match status" value="1"/>
</dbReference>
<evidence type="ECO:0000259" key="6">
    <source>
        <dbReference type="Pfam" id="PF08281"/>
    </source>
</evidence>
<dbReference type="CDD" id="cd06171">
    <property type="entry name" value="Sigma70_r4"/>
    <property type="match status" value="1"/>
</dbReference>
<dbReference type="KEGG" id="oho:Oweho_0652"/>
<dbReference type="Pfam" id="PF08281">
    <property type="entry name" value="Sigma70_r4_2"/>
    <property type="match status" value="1"/>
</dbReference>
<protein>
    <submittedName>
        <fullName evidence="7">RNA polymerase sigma factor, sigma-70 family</fullName>
    </submittedName>
</protein>
<dbReference type="InterPro" id="IPR007627">
    <property type="entry name" value="RNA_pol_sigma70_r2"/>
</dbReference>
<sequence>MSQSCKTTTDRHLKLESHQQILLNVADGSQKAFKDLYDLYIQKVYNTAISYLQDEKDAEEVTQDVFMTIFRKAKQFEGKSSVSTWVYRITINTSINFSKKKKRFTLFRLSEQETEVSHFEHPGVLLENKEDTAYLFKAIESLPESQKAAFVLSFIEGLPRQEVADILETSLKATESLLQRAKGNLRKKLEIIHPHRRN</sequence>
<comment type="similarity">
    <text evidence="1">Belongs to the sigma-70 factor family. ECF subfamily.</text>
</comment>
<evidence type="ECO:0000256" key="3">
    <source>
        <dbReference type="ARBA" id="ARBA00023082"/>
    </source>
</evidence>
<dbReference type="NCBIfam" id="TIGR02937">
    <property type="entry name" value="sigma70-ECF"/>
    <property type="match status" value="1"/>
</dbReference>
<accession>G8R0Z5</accession>
<name>G8R0Z5_OWEHD</name>
<dbReference type="InterPro" id="IPR039425">
    <property type="entry name" value="RNA_pol_sigma-70-like"/>
</dbReference>
<evidence type="ECO:0000313" key="8">
    <source>
        <dbReference type="Proteomes" id="UP000005631"/>
    </source>
</evidence>
<evidence type="ECO:0000256" key="4">
    <source>
        <dbReference type="ARBA" id="ARBA00023163"/>
    </source>
</evidence>
<dbReference type="Gene3D" id="1.10.1740.10">
    <property type="match status" value="1"/>
</dbReference>
<feature type="domain" description="RNA polymerase sigma-70 region 2" evidence="5">
    <location>
        <begin position="36"/>
        <end position="103"/>
    </location>
</feature>
<gene>
    <name evidence="7" type="ordered locus">Oweho_0652</name>
</gene>
<evidence type="ECO:0000256" key="1">
    <source>
        <dbReference type="ARBA" id="ARBA00010641"/>
    </source>
</evidence>
<dbReference type="GO" id="GO:0016987">
    <property type="term" value="F:sigma factor activity"/>
    <property type="evidence" value="ECO:0007669"/>
    <property type="project" value="UniProtKB-KW"/>
</dbReference>
<dbReference type="AlphaFoldDB" id="G8R0Z5"/>
<dbReference type="eggNOG" id="COG1595">
    <property type="taxonomic scope" value="Bacteria"/>
</dbReference>
<evidence type="ECO:0000313" key="7">
    <source>
        <dbReference type="EMBL" id="AEV31666.1"/>
    </source>
</evidence>
<dbReference type="InterPro" id="IPR013324">
    <property type="entry name" value="RNA_pol_sigma_r3/r4-like"/>
</dbReference>
<dbReference type="Pfam" id="PF04542">
    <property type="entry name" value="Sigma70_r2"/>
    <property type="match status" value="1"/>
</dbReference>
<reference evidence="7 8" key="1">
    <citation type="journal article" date="2012" name="Stand. Genomic Sci.">
        <title>Genome sequence of the orange-pigmented seawater bacterium Owenweeksia hongkongensis type strain (UST20020801(T)).</title>
        <authorList>
            <person name="Riedel T."/>
            <person name="Held B."/>
            <person name="Nolan M."/>
            <person name="Lucas S."/>
            <person name="Lapidus A."/>
            <person name="Tice H."/>
            <person name="Del Rio T.G."/>
            <person name="Cheng J.F."/>
            <person name="Han C."/>
            <person name="Tapia R."/>
            <person name="Goodwin L.A."/>
            <person name="Pitluck S."/>
            <person name="Liolios K."/>
            <person name="Mavromatis K."/>
            <person name="Pagani I."/>
            <person name="Ivanova N."/>
            <person name="Mikhailova N."/>
            <person name="Pati A."/>
            <person name="Chen A."/>
            <person name="Palaniappan K."/>
            <person name="Rohde M."/>
            <person name="Tindall B.J."/>
            <person name="Detter J.C."/>
            <person name="Goker M."/>
            <person name="Woyke T."/>
            <person name="Bristow J."/>
            <person name="Eisen J.A."/>
            <person name="Markowitz V."/>
            <person name="Hugenholtz P."/>
            <person name="Klenk H.P."/>
            <person name="Kyrpides N.C."/>
        </authorList>
    </citation>
    <scope>NUCLEOTIDE SEQUENCE</scope>
    <source>
        <strain evidence="8">DSM 17368 / JCM 12287 / NRRL B-23963</strain>
    </source>
</reference>
<dbReference type="PANTHER" id="PTHR43133">
    <property type="entry name" value="RNA POLYMERASE ECF-TYPE SIGMA FACTO"/>
    <property type="match status" value="1"/>
</dbReference>
<dbReference type="InterPro" id="IPR036388">
    <property type="entry name" value="WH-like_DNA-bd_sf"/>
</dbReference>
<feature type="domain" description="RNA polymerase sigma factor 70 region 4 type 2" evidence="6">
    <location>
        <begin position="135"/>
        <end position="183"/>
    </location>
</feature>
<keyword evidence="4" id="KW-0804">Transcription</keyword>
<dbReference type="Proteomes" id="UP000005631">
    <property type="component" value="Chromosome"/>
</dbReference>
<keyword evidence="2" id="KW-0805">Transcription regulation</keyword>
<dbReference type="GO" id="GO:0003677">
    <property type="term" value="F:DNA binding"/>
    <property type="evidence" value="ECO:0007669"/>
    <property type="project" value="InterPro"/>
</dbReference>
<dbReference type="InterPro" id="IPR014284">
    <property type="entry name" value="RNA_pol_sigma-70_dom"/>
</dbReference>
<dbReference type="STRING" id="926562.Oweho_0652"/>
<evidence type="ECO:0000256" key="2">
    <source>
        <dbReference type="ARBA" id="ARBA00023015"/>
    </source>
</evidence>
<dbReference type="InterPro" id="IPR013249">
    <property type="entry name" value="RNA_pol_sigma70_r4_t2"/>
</dbReference>
<keyword evidence="3" id="KW-0731">Sigma factor</keyword>
<dbReference type="SUPFAM" id="SSF88946">
    <property type="entry name" value="Sigma2 domain of RNA polymerase sigma factors"/>
    <property type="match status" value="1"/>
</dbReference>
<dbReference type="PANTHER" id="PTHR43133:SF51">
    <property type="entry name" value="RNA POLYMERASE SIGMA FACTOR"/>
    <property type="match status" value="1"/>
</dbReference>
<dbReference type="Gene3D" id="1.10.10.10">
    <property type="entry name" value="Winged helix-like DNA-binding domain superfamily/Winged helix DNA-binding domain"/>
    <property type="match status" value="1"/>
</dbReference>